<sequence>MPGFFIFAYFAFRKNVYYDRFEIKAPEDMKHFLLLLFLISGLYLSAQETTNFSEIYPKFPECETAAYESQQQCFDQTLVNLVVSAFQVPEKVASEDYHGTLTVIFEVTEEGAFELIYQDAAYEELKEEMKRVFGQLPVIEPATYNGRPIHMQFKMPIQIPLSRNSVVDPVKREDEIRLKEPDSSEEEVVKNPVSDIRDTGLDEYDQIRSGEFTSPRYKSSINIPLSHEFYGRFDAAFNQIGLNTHSASKPFLFNEVNKYYDFQDELGKLQRSTATLAGRKLWNEHLIRFQADDYWFTIDAGFDLEIGKDFEDEEFDFTYNNTRAAIIQGGLGKNLNFYTVVYENQGRFAGYYNRYAESISPAGGDPAIVPGRGIAKEFMNDGYDYPVAEGYLSFSPGDFINIQFGHGKNFIGDGYRSLLLSDNASPYPFFKLNTTFWKLKYTNTWMSLRDVRDDVVNSGSYRTKYIANHYLSWNATKRLNIGFFESVMWENDNGRGFDINYLNPVIFYRAIEFSTGADGGNAIIGLTGKYKFTDQLYAYGQWVIDEFSSVDVFGGEGSWKNKLGFQLGLKYSKAFDVPNLFLQAEYNQVRPYTFSHNSIVLNYGHNNQSMAHQWGANFREYIAIARYRKDRWYGDAKLIIGKRGFDFVDEGSNTNYGQNIYRTEEERALETGVKIGQGNTTNSIFGSLEAGYIVNPTTNLKLFGRLIYRDFNTLQNTVSHFDNSTVWLNFGVRTDIFNWYFDY</sequence>
<keyword evidence="2" id="KW-1185">Reference proteome</keyword>
<protein>
    <submittedName>
        <fullName evidence="1">Uncharacterized protein</fullName>
    </submittedName>
</protein>
<dbReference type="STRING" id="1229726.GRFL_1973"/>
<dbReference type="AlphaFoldDB" id="A0A1L7I505"/>
<proteinExistence type="predicted"/>
<dbReference type="KEGG" id="gfl:GRFL_1973"/>
<dbReference type="EMBL" id="CP016359">
    <property type="protein sequence ID" value="APU68697.1"/>
    <property type="molecule type" value="Genomic_DNA"/>
</dbReference>
<gene>
    <name evidence="1" type="ORF">GRFL_1973</name>
</gene>
<organism evidence="1 2">
    <name type="scientific">Christiangramia flava JLT2011</name>
    <dbReference type="NCBI Taxonomy" id="1229726"/>
    <lineage>
        <taxon>Bacteria</taxon>
        <taxon>Pseudomonadati</taxon>
        <taxon>Bacteroidota</taxon>
        <taxon>Flavobacteriia</taxon>
        <taxon>Flavobacteriales</taxon>
        <taxon>Flavobacteriaceae</taxon>
        <taxon>Christiangramia</taxon>
    </lineage>
</organism>
<evidence type="ECO:0000313" key="2">
    <source>
        <dbReference type="Proteomes" id="UP000186230"/>
    </source>
</evidence>
<dbReference type="Proteomes" id="UP000186230">
    <property type="component" value="Chromosome"/>
</dbReference>
<evidence type="ECO:0000313" key="1">
    <source>
        <dbReference type="EMBL" id="APU68697.1"/>
    </source>
</evidence>
<dbReference type="Gene3D" id="2.40.160.130">
    <property type="entry name" value="Capsule assembly protein Wzi"/>
    <property type="match status" value="1"/>
</dbReference>
<dbReference type="InterPro" id="IPR038636">
    <property type="entry name" value="Wzi_sf"/>
</dbReference>
<accession>A0A1L7I505</accession>
<reference evidence="1 2" key="1">
    <citation type="submission" date="2016-07" db="EMBL/GenBank/DDBJ databases">
        <title>Multi-omics approach to identify versatile polysaccharide utilization systems of a marine flavobacterium Gramella flava.</title>
        <authorList>
            <person name="Tang K."/>
        </authorList>
    </citation>
    <scope>NUCLEOTIDE SEQUENCE [LARGE SCALE GENOMIC DNA]</scope>
    <source>
        <strain evidence="1 2">JLT2011</strain>
    </source>
</reference>
<name>A0A1L7I505_9FLAO</name>